<gene>
    <name evidence="1" type="ORF">PHYPSEUDO_000985</name>
</gene>
<sequence length="126" mass="13051">MATSTMFVNPCTAATAAESIEGADVSIEVSDVTDEVVDAAVEAAVHIEADEIIEEAVAESRGGLHGGSEAGDEGLHAKLLTAEVEVEVVLRISRSLQEPRDATLEVQTASTLSSPLTGVFSVPFAR</sequence>
<dbReference type="EMBL" id="JAGDFM010001127">
    <property type="protein sequence ID" value="KAG7375498.1"/>
    <property type="molecule type" value="Genomic_DNA"/>
</dbReference>
<evidence type="ECO:0000313" key="1">
    <source>
        <dbReference type="EMBL" id="KAG7375498.1"/>
    </source>
</evidence>
<name>A0A8T1V608_9STRA</name>
<dbReference type="AlphaFoldDB" id="A0A8T1V608"/>
<dbReference type="Proteomes" id="UP000694044">
    <property type="component" value="Unassembled WGS sequence"/>
</dbReference>
<evidence type="ECO:0000313" key="2">
    <source>
        <dbReference type="Proteomes" id="UP000694044"/>
    </source>
</evidence>
<proteinExistence type="predicted"/>
<accession>A0A8T1V608</accession>
<keyword evidence="2" id="KW-1185">Reference proteome</keyword>
<protein>
    <submittedName>
        <fullName evidence="1">Uncharacterized protein</fullName>
    </submittedName>
</protein>
<comment type="caution">
    <text evidence="1">The sequence shown here is derived from an EMBL/GenBank/DDBJ whole genome shotgun (WGS) entry which is preliminary data.</text>
</comment>
<organism evidence="1 2">
    <name type="scientific">Phytophthora pseudosyringae</name>
    <dbReference type="NCBI Taxonomy" id="221518"/>
    <lineage>
        <taxon>Eukaryota</taxon>
        <taxon>Sar</taxon>
        <taxon>Stramenopiles</taxon>
        <taxon>Oomycota</taxon>
        <taxon>Peronosporomycetes</taxon>
        <taxon>Peronosporales</taxon>
        <taxon>Peronosporaceae</taxon>
        <taxon>Phytophthora</taxon>
    </lineage>
</organism>
<reference evidence="1" key="1">
    <citation type="submission" date="2021-02" db="EMBL/GenBank/DDBJ databases">
        <authorList>
            <person name="Palmer J.M."/>
        </authorList>
    </citation>
    <scope>NUCLEOTIDE SEQUENCE</scope>
    <source>
        <strain evidence="1">SCRP734</strain>
    </source>
</reference>